<dbReference type="CDD" id="cd00063">
    <property type="entry name" value="FN3"/>
    <property type="match status" value="4"/>
</dbReference>
<dbReference type="GO" id="GO:0016798">
    <property type="term" value="F:hydrolase activity, acting on glycosyl bonds"/>
    <property type="evidence" value="ECO:0007669"/>
    <property type="project" value="UniProtKB-KW"/>
</dbReference>
<dbReference type="SUPFAM" id="SSF49265">
    <property type="entry name" value="Fibronectin type III"/>
    <property type="match status" value="3"/>
</dbReference>
<proteinExistence type="predicted"/>
<keyword evidence="3" id="KW-0119">Carbohydrate metabolism</keyword>
<evidence type="ECO:0000256" key="2">
    <source>
        <dbReference type="ARBA" id="ARBA00023295"/>
    </source>
</evidence>
<accession>A0A1G8EGT5</accession>
<dbReference type="PROSITE" id="PS50853">
    <property type="entry name" value="FN3"/>
    <property type="match status" value="3"/>
</dbReference>
<protein>
    <submittedName>
        <fullName evidence="5">Fibronectin type III domain-containing protein</fullName>
    </submittedName>
</protein>
<feature type="domain" description="Fibronectin type-III" evidence="4">
    <location>
        <begin position="25"/>
        <end position="111"/>
    </location>
</feature>
<feature type="domain" description="Fibronectin type-III" evidence="4">
    <location>
        <begin position="202"/>
        <end position="288"/>
    </location>
</feature>
<keyword evidence="2" id="KW-0326">Glycosidase</keyword>
<dbReference type="Proteomes" id="UP000198923">
    <property type="component" value="Unassembled WGS sequence"/>
</dbReference>
<keyword evidence="1" id="KW-0677">Repeat</keyword>
<keyword evidence="2" id="KW-0378">Hydrolase</keyword>
<dbReference type="PANTHER" id="PTHR46708">
    <property type="entry name" value="TENASCIN"/>
    <property type="match status" value="1"/>
</dbReference>
<keyword evidence="6" id="KW-1185">Reference proteome</keyword>
<keyword evidence="3" id="KW-0624">Polysaccharide degradation</keyword>
<evidence type="ECO:0000256" key="3">
    <source>
        <dbReference type="ARBA" id="ARBA00023326"/>
    </source>
</evidence>
<dbReference type="Gene3D" id="2.60.40.10">
    <property type="entry name" value="Immunoglobulins"/>
    <property type="match status" value="4"/>
</dbReference>
<evidence type="ECO:0000259" key="4">
    <source>
        <dbReference type="PROSITE" id="PS50853"/>
    </source>
</evidence>
<dbReference type="STRING" id="504805.SAMN05421505_12095"/>
<reference evidence="5 6" key="1">
    <citation type="submission" date="2016-10" db="EMBL/GenBank/DDBJ databases">
        <authorList>
            <person name="de Groot N.N."/>
        </authorList>
    </citation>
    <scope>NUCLEOTIDE SEQUENCE [LARGE SCALE GENOMIC DNA]</scope>
    <source>
        <strain evidence="5 6">CPCC 201354</strain>
    </source>
</reference>
<gene>
    <name evidence="5" type="ORF">SAMN05421505_12095</name>
</gene>
<dbReference type="Pfam" id="PF00041">
    <property type="entry name" value="fn3"/>
    <property type="match status" value="3"/>
</dbReference>
<evidence type="ECO:0000256" key="1">
    <source>
        <dbReference type="ARBA" id="ARBA00022737"/>
    </source>
</evidence>
<dbReference type="PANTHER" id="PTHR46708:SF2">
    <property type="entry name" value="FIBRONECTIN TYPE-III DOMAIN-CONTAINING PROTEIN"/>
    <property type="match status" value="1"/>
</dbReference>
<dbReference type="InterPro" id="IPR013783">
    <property type="entry name" value="Ig-like_fold"/>
</dbReference>
<evidence type="ECO:0000313" key="5">
    <source>
        <dbReference type="EMBL" id="SDH69107.1"/>
    </source>
</evidence>
<dbReference type="InterPro" id="IPR036116">
    <property type="entry name" value="FN3_sf"/>
</dbReference>
<name>A0A1G8EGT5_9ACTN</name>
<dbReference type="AlphaFoldDB" id="A0A1G8EGT5"/>
<sequence>MARHGRAYPAPARAVALPWSTLPPPPGNLRTVSVAPTEVAVAWDAPPGAVLGYGLYLDGVKLGADQTGLVFTFAGLVEGGTYVLAVDAAGADGRSDAAWIRVTTPDATAPSAPAGLAVTAADRYGFTVAWDAASDNVAVTGYGVYLDNVKQGADQTGLTRAFSGLVAGTAYTVEVDAVDAWDNRSARAVLAASTVPDLPPGTPPKLRATAVTYTSIDVAWDTAVDEDPVTGYDIAFDGTAVAVNQPVLAASFPGLTENTAHTVQVWAVDALGQRSTTPALLVVSTLDDTPPTVPPITLEVGEEHITVEWGPSSDDFGVTHYEVHIDGAVVHATPGLDYTVDGPVLRRHTVAGLTPGADYQVRVAAVDELGQLSPANTVNVQTSPLPFLPAATPVYRIGAWAAGVTDMFGVLWSVTKPAGWASTPPVSPVVGELGGVDGGFGGGGRYGSRVVTLEGEAVAPTQAAMLAAKQRLLAVLHPRDIGLLRVADALHVRQARVRLDQKIQIKDGGSLSFTWTLVLRAADPRRYAVTPTRGTAVAELPGSGSCTLDLAGNYPSIPARLRLYGPIRDFTITHAESGTVMRAMPGTELPADPEYSLSLELATRQVWAHVPSHVWPVPRPGRSALAHLPAWFMLLPGANTLTLAGQPVAGEAGAARLVVEAFDAWR</sequence>
<dbReference type="OrthoDB" id="4863392at2"/>
<feature type="domain" description="Fibronectin type-III" evidence="4">
    <location>
        <begin position="290"/>
        <end position="385"/>
    </location>
</feature>
<evidence type="ECO:0000313" key="6">
    <source>
        <dbReference type="Proteomes" id="UP000198923"/>
    </source>
</evidence>
<dbReference type="SMART" id="SM00060">
    <property type="entry name" value="FN3"/>
    <property type="match status" value="4"/>
</dbReference>
<dbReference type="RefSeq" id="WP_093172268.1">
    <property type="nucleotide sequence ID" value="NZ_FNCN01000020.1"/>
</dbReference>
<dbReference type="InterPro" id="IPR003961">
    <property type="entry name" value="FN3_dom"/>
</dbReference>
<dbReference type="GO" id="GO:0000272">
    <property type="term" value="P:polysaccharide catabolic process"/>
    <property type="evidence" value="ECO:0007669"/>
    <property type="project" value="UniProtKB-KW"/>
</dbReference>
<dbReference type="EMBL" id="FNCN01000020">
    <property type="protein sequence ID" value="SDH69107.1"/>
    <property type="molecule type" value="Genomic_DNA"/>
</dbReference>
<organism evidence="5 6">
    <name type="scientific">Sinosporangium album</name>
    <dbReference type="NCBI Taxonomy" id="504805"/>
    <lineage>
        <taxon>Bacteria</taxon>
        <taxon>Bacillati</taxon>
        <taxon>Actinomycetota</taxon>
        <taxon>Actinomycetes</taxon>
        <taxon>Streptosporangiales</taxon>
        <taxon>Streptosporangiaceae</taxon>
        <taxon>Sinosporangium</taxon>
    </lineage>
</organism>
<dbReference type="InterPro" id="IPR050991">
    <property type="entry name" value="ECM_Regulatory_Proteins"/>
</dbReference>